<evidence type="ECO:0000313" key="1">
    <source>
        <dbReference type="EMBL" id="CAE0310633.1"/>
    </source>
</evidence>
<reference evidence="1" key="1">
    <citation type="submission" date="2021-01" db="EMBL/GenBank/DDBJ databases">
        <authorList>
            <person name="Corre E."/>
            <person name="Pelletier E."/>
            <person name="Niang G."/>
            <person name="Scheremetjew M."/>
            <person name="Finn R."/>
            <person name="Kale V."/>
            <person name="Holt S."/>
            <person name="Cochrane G."/>
            <person name="Meng A."/>
            <person name="Brown T."/>
            <person name="Cohen L."/>
        </authorList>
    </citation>
    <scope>NUCLEOTIDE SEQUENCE</scope>
    <source>
        <strain evidence="1">Fehren 1</strain>
    </source>
</reference>
<name>A0A7S3I1X2_9SPIT</name>
<protein>
    <submittedName>
        <fullName evidence="1">Uncharacterized protein</fullName>
    </submittedName>
</protein>
<proteinExistence type="predicted"/>
<dbReference type="AlphaFoldDB" id="A0A7S3I1X2"/>
<gene>
    <name evidence="1" type="ORF">FEHR0123_LOCUS5550</name>
</gene>
<dbReference type="EMBL" id="HBIE01017956">
    <property type="protein sequence ID" value="CAE0310633.1"/>
    <property type="molecule type" value="Transcribed_RNA"/>
</dbReference>
<sequence>MLQNSLSIKKQTEKMITSYAKHDTVTFTRSFGSVLRSILDFNMYTTQAGSLDSSGPITAESFTGQSPSPDVPKWERQAAMDAKIAYAREAADKKVEEMNIHWDDKEQKVAFRMDHDKLQKQKARHGHDVRLAGDDYSWSLVNYILAPVGFTIGGLGALPSDTDGPTCSKNANFFRSYTLAGFKLKDEEDPEDDKDDLLAIESYHRAGSYVDEMGVKCTSSINGTLNKNYWSSFFGAWYTKLPVNLAYNAGFMWVDAINYIYYTPETLEDGDWAYFVSYLAGDFSIRFFYHDPTPQRVNI</sequence>
<organism evidence="1">
    <name type="scientific">Favella ehrenbergii</name>
    <dbReference type="NCBI Taxonomy" id="182087"/>
    <lineage>
        <taxon>Eukaryota</taxon>
        <taxon>Sar</taxon>
        <taxon>Alveolata</taxon>
        <taxon>Ciliophora</taxon>
        <taxon>Intramacronucleata</taxon>
        <taxon>Spirotrichea</taxon>
        <taxon>Choreotrichia</taxon>
        <taxon>Tintinnida</taxon>
        <taxon>Xystonellidae</taxon>
        <taxon>Favella</taxon>
    </lineage>
</organism>
<accession>A0A7S3I1X2</accession>